<dbReference type="CDD" id="cd13590">
    <property type="entry name" value="PBP2_PotD_PotF_like"/>
    <property type="match status" value="1"/>
</dbReference>
<accession>A0A1I1M919</accession>
<evidence type="ECO:0000256" key="6">
    <source>
        <dbReference type="PIRSR" id="PIRSR019574-1"/>
    </source>
</evidence>
<comment type="similarity">
    <text evidence="5">Belongs to the bacterial solute-binding protein PotD/PotF family.</text>
</comment>
<dbReference type="GO" id="GO:0019808">
    <property type="term" value="F:polyamine binding"/>
    <property type="evidence" value="ECO:0007669"/>
    <property type="project" value="InterPro"/>
</dbReference>
<keyword evidence="4 5" id="KW-0574">Periplasm</keyword>
<dbReference type="PRINTS" id="PR00909">
    <property type="entry name" value="SPERMDNBNDNG"/>
</dbReference>
<dbReference type="InterPro" id="IPR006059">
    <property type="entry name" value="SBP"/>
</dbReference>
<dbReference type="EMBL" id="FOLY01000006">
    <property type="protein sequence ID" value="SFC81889.1"/>
    <property type="molecule type" value="Genomic_DNA"/>
</dbReference>
<proteinExistence type="inferred from homology"/>
<feature type="binding site" evidence="6">
    <location>
        <position position="38"/>
    </location>
    <ligand>
        <name>spermidine</name>
        <dbReference type="ChEBI" id="CHEBI:57834"/>
    </ligand>
</feature>
<evidence type="ECO:0000256" key="5">
    <source>
        <dbReference type="PIRNR" id="PIRNR019574"/>
    </source>
</evidence>
<dbReference type="RefSeq" id="WP_090135361.1">
    <property type="nucleotide sequence ID" value="NZ_FOLY01000006.1"/>
</dbReference>
<keyword evidence="2 5" id="KW-0813">Transport</keyword>
<evidence type="ECO:0000256" key="7">
    <source>
        <dbReference type="SAM" id="SignalP"/>
    </source>
</evidence>
<dbReference type="Gene3D" id="3.40.190.10">
    <property type="entry name" value="Periplasmic binding protein-like II"/>
    <property type="match status" value="2"/>
</dbReference>
<evidence type="ECO:0000313" key="8">
    <source>
        <dbReference type="EMBL" id="SFC81889.1"/>
    </source>
</evidence>
<feature type="chain" id="PRO_5011652416" description="Putrescine-binding periplasmic protein" evidence="7">
    <location>
        <begin position="24"/>
        <end position="358"/>
    </location>
</feature>
<evidence type="ECO:0000256" key="4">
    <source>
        <dbReference type="ARBA" id="ARBA00022764"/>
    </source>
</evidence>
<name>A0A1I1M919_9GAMM</name>
<keyword evidence="3 7" id="KW-0732">Signal</keyword>
<dbReference type="PANTHER" id="PTHR30222">
    <property type="entry name" value="SPERMIDINE/PUTRESCINE-BINDING PERIPLASMIC PROTEIN"/>
    <property type="match status" value="1"/>
</dbReference>
<comment type="function">
    <text evidence="5">Required for the activity of the bacterial periplasmic transport system of putrescine.</text>
</comment>
<dbReference type="STRING" id="402385.SAMN05421848_2867"/>
<feature type="binding site" evidence="6">
    <location>
        <position position="87"/>
    </location>
    <ligand>
        <name>spermidine</name>
        <dbReference type="ChEBI" id="CHEBI:57834"/>
    </ligand>
</feature>
<dbReference type="GO" id="GO:0042597">
    <property type="term" value="C:periplasmic space"/>
    <property type="evidence" value="ECO:0007669"/>
    <property type="project" value="UniProtKB-SubCell"/>
</dbReference>
<feature type="signal peptide" evidence="7">
    <location>
        <begin position="1"/>
        <end position="23"/>
    </location>
</feature>
<dbReference type="SUPFAM" id="SSF53850">
    <property type="entry name" value="Periplasmic binding protein-like II"/>
    <property type="match status" value="1"/>
</dbReference>
<gene>
    <name evidence="8" type="ORF">SAMN05421848_2867</name>
</gene>
<dbReference type="Pfam" id="PF13416">
    <property type="entry name" value="SBP_bac_8"/>
    <property type="match status" value="1"/>
</dbReference>
<dbReference type="InterPro" id="IPR001188">
    <property type="entry name" value="Sperm_putr-bd"/>
</dbReference>
<reference evidence="9" key="1">
    <citation type="submission" date="2016-10" db="EMBL/GenBank/DDBJ databases">
        <authorList>
            <person name="Varghese N."/>
            <person name="Submissions S."/>
        </authorList>
    </citation>
    <scope>NUCLEOTIDE SEQUENCE [LARGE SCALE GENOMIC DNA]</scope>
    <source>
        <strain evidence="9">DSM 23439</strain>
    </source>
</reference>
<dbReference type="Proteomes" id="UP000199046">
    <property type="component" value="Unassembled WGS sequence"/>
</dbReference>
<evidence type="ECO:0000313" key="9">
    <source>
        <dbReference type="Proteomes" id="UP000199046"/>
    </source>
</evidence>
<sequence length="358" mass="40066">MTQSRWWRAGVLMLAGASLTASAGEKTADTLYLFNWTEYMPPDVLKDFEREHDVRIVQNFFTSNAEMFTKLRSGGDAQYDVVVPTDYFVPRLVAADLIQPLDHDQLPGLENLLPEFQDPAYDPGNRYSVPYQWGVTGIVYDSRVLDDVPRSWSALFDPQENPNAPFTLLGGDPQVLFGAACASLGYGFDCTQKDQWVDSARHLVSTKHRSNFIGFTDSTATIDQIVRGVSAMGMTYNGDLAWRQAENQDTYGHLRFFVPKEGSQRGIDTLAIPKRAPHPELAQAFIAYTLRPDVAARISNYTFYATPNEAALGQLDDALKKPPSQLSDEERSRLVFVPPIDKAQLGVLSQLNNEMRSR</sequence>
<dbReference type="PANTHER" id="PTHR30222:SF17">
    <property type="entry name" value="SPERMIDINE_PUTRESCINE-BINDING PERIPLASMIC PROTEIN"/>
    <property type="match status" value="1"/>
</dbReference>
<dbReference type="GO" id="GO:0015846">
    <property type="term" value="P:polyamine transport"/>
    <property type="evidence" value="ECO:0007669"/>
    <property type="project" value="InterPro"/>
</dbReference>
<protein>
    <recommendedName>
        <fullName evidence="5">Putrescine-binding periplasmic protein</fullName>
    </recommendedName>
</protein>
<evidence type="ECO:0000256" key="3">
    <source>
        <dbReference type="ARBA" id="ARBA00022729"/>
    </source>
</evidence>
<evidence type="ECO:0000256" key="2">
    <source>
        <dbReference type="ARBA" id="ARBA00022448"/>
    </source>
</evidence>
<comment type="subcellular location">
    <subcellularLocation>
        <location evidence="1 5">Periplasm</location>
    </subcellularLocation>
</comment>
<organism evidence="8 9">
    <name type="scientific">Kushneria avicenniae</name>
    <dbReference type="NCBI Taxonomy" id="402385"/>
    <lineage>
        <taxon>Bacteria</taxon>
        <taxon>Pseudomonadati</taxon>
        <taxon>Pseudomonadota</taxon>
        <taxon>Gammaproteobacteria</taxon>
        <taxon>Oceanospirillales</taxon>
        <taxon>Halomonadaceae</taxon>
        <taxon>Kushneria</taxon>
    </lineage>
</organism>
<evidence type="ECO:0000256" key="1">
    <source>
        <dbReference type="ARBA" id="ARBA00004418"/>
    </source>
</evidence>
<keyword evidence="9" id="KW-1185">Reference proteome</keyword>
<dbReference type="OrthoDB" id="9769319at2"/>
<dbReference type="AlphaFoldDB" id="A0A1I1M919"/>
<dbReference type="PIRSF" id="PIRSF019574">
    <property type="entry name" value="Periplasmic_polyamine_BP"/>
    <property type="match status" value="1"/>
</dbReference>